<protein>
    <submittedName>
        <fullName evidence="1">Uncharacterized protein</fullName>
    </submittedName>
</protein>
<dbReference type="AlphaFoldDB" id="A0A8A0RLA6"/>
<sequence length="48" mass="5361">MGLCKTLNAVRNVKVPKTGTFLNFLKGVFFSINAKNTNVKCIILRFLS</sequence>
<dbReference type="Proteomes" id="UP000662904">
    <property type="component" value="Chromosome"/>
</dbReference>
<dbReference type="KEGG" id="kme:H0A61_01544"/>
<dbReference type="EMBL" id="CP059066">
    <property type="protein sequence ID" value="QSQ09185.1"/>
    <property type="molecule type" value="Genomic_DNA"/>
</dbReference>
<keyword evidence="2" id="KW-1185">Reference proteome</keyword>
<evidence type="ECO:0000313" key="1">
    <source>
        <dbReference type="EMBL" id="QSQ09185.1"/>
    </source>
</evidence>
<accession>A0A8A0RLA6</accession>
<reference evidence="1" key="1">
    <citation type="submission" date="2020-07" db="EMBL/GenBank/DDBJ databases">
        <title>Koleobacter methoxysyntrophicus gen. nov., sp. nov., a novel anaerobic bacterium isolated from deep subsurface oil field and proposal of Koleobacterales ord. nov. in the phylum Firmicutes.</title>
        <authorList>
            <person name="Sakamoto S."/>
            <person name="Tamaki H."/>
        </authorList>
    </citation>
    <scope>NUCLEOTIDE SEQUENCE</scope>
    <source>
        <strain evidence="1">NRmbB1</strain>
    </source>
</reference>
<organism evidence="1 2">
    <name type="scientific">Koleobacter methoxysyntrophicus</name>
    <dbReference type="NCBI Taxonomy" id="2751313"/>
    <lineage>
        <taxon>Bacteria</taxon>
        <taxon>Bacillati</taxon>
        <taxon>Bacillota</taxon>
        <taxon>Clostridia</taxon>
        <taxon>Koleobacterales</taxon>
        <taxon>Koleobacteraceae</taxon>
        <taxon>Koleobacter</taxon>
    </lineage>
</organism>
<gene>
    <name evidence="1" type="ORF">H0A61_01544</name>
</gene>
<evidence type="ECO:0000313" key="2">
    <source>
        <dbReference type="Proteomes" id="UP000662904"/>
    </source>
</evidence>
<proteinExistence type="predicted"/>
<name>A0A8A0RLA6_9FIRM</name>